<sequence length="45" mass="4592">MSPASPASPREPVQHSSGLYGLAVGSDASLFRRVARTSSAGPKHA</sequence>
<evidence type="ECO:0000313" key="1">
    <source>
        <dbReference type="EMBL" id="CBK21906.2"/>
    </source>
</evidence>
<accession>D8M1G7</accession>
<dbReference type="Proteomes" id="UP000008312">
    <property type="component" value="Unassembled WGS sequence"/>
</dbReference>
<dbReference type="AlphaFoldDB" id="D8M1G7"/>
<reference evidence="1" key="1">
    <citation type="submission" date="2010-02" db="EMBL/GenBank/DDBJ databases">
        <title>Sequencing and annotation of the Blastocystis hominis genome.</title>
        <authorList>
            <person name="Wincker P."/>
        </authorList>
    </citation>
    <scope>NUCLEOTIDE SEQUENCE</scope>
    <source>
        <strain evidence="1">Singapore isolate B</strain>
    </source>
</reference>
<evidence type="ECO:0000313" key="2">
    <source>
        <dbReference type="Proteomes" id="UP000008312"/>
    </source>
</evidence>
<name>D8M1G7_BLAHO</name>
<gene>
    <name evidence="1" type="ORF">GSBLH_T00002000001</name>
</gene>
<dbReference type="GeneID" id="24919213"/>
<dbReference type="InParanoid" id="D8M1G7"/>
<keyword evidence="2" id="KW-1185">Reference proteome</keyword>
<dbReference type="EMBL" id="FN668645">
    <property type="protein sequence ID" value="CBK21906.2"/>
    <property type="molecule type" value="Genomic_DNA"/>
</dbReference>
<protein>
    <submittedName>
        <fullName evidence="1">Uncharacterized protein</fullName>
    </submittedName>
</protein>
<organism evidence="1">
    <name type="scientific">Blastocystis hominis</name>
    <dbReference type="NCBI Taxonomy" id="12968"/>
    <lineage>
        <taxon>Eukaryota</taxon>
        <taxon>Sar</taxon>
        <taxon>Stramenopiles</taxon>
        <taxon>Bigyra</taxon>
        <taxon>Opalozoa</taxon>
        <taxon>Opalinata</taxon>
        <taxon>Blastocystidae</taxon>
        <taxon>Blastocystis</taxon>
    </lineage>
</organism>
<dbReference type="RefSeq" id="XP_012895954.1">
    <property type="nucleotide sequence ID" value="XM_013040500.1"/>
</dbReference>
<proteinExistence type="predicted"/>